<feature type="domain" description="Histidine kinase/HSP90-like ATPase" evidence="2">
    <location>
        <begin position="14"/>
        <end position="123"/>
    </location>
</feature>
<dbReference type="InterPro" id="IPR050267">
    <property type="entry name" value="Anti-sigma-factor_SerPK"/>
</dbReference>
<reference evidence="3" key="1">
    <citation type="journal article" date="2014" name="Int. J. Syst. Evol. Microbiol.">
        <title>Complete genome sequence of Corynebacterium casei LMG S-19264T (=DSM 44701T), isolated from a smear-ripened cheese.</title>
        <authorList>
            <consortium name="US DOE Joint Genome Institute (JGI-PGF)"/>
            <person name="Walter F."/>
            <person name="Albersmeier A."/>
            <person name="Kalinowski J."/>
            <person name="Ruckert C."/>
        </authorList>
    </citation>
    <scope>NUCLEOTIDE SEQUENCE</scope>
    <source>
        <strain evidence="3">JCM 3093</strain>
    </source>
</reference>
<gene>
    <name evidence="3" type="ORF">GCM10010126_21570</name>
</gene>
<evidence type="ECO:0000256" key="1">
    <source>
        <dbReference type="ARBA" id="ARBA00022527"/>
    </source>
</evidence>
<dbReference type="PANTHER" id="PTHR35526:SF3">
    <property type="entry name" value="ANTI-SIGMA-F FACTOR RSBW"/>
    <property type="match status" value="1"/>
</dbReference>
<keyword evidence="1" id="KW-0808">Transferase</keyword>
<organism evidence="3 4">
    <name type="scientific">Planomonospora parontospora</name>
    <dbReference type="NCBI Taxonomy" id="58119"/>
    <lineage>
        <taxon>Bacteria</taxon>
        <taxon>Bacillati</taxon>
        <taxon>Actinomycetota</taxon>
        <taxon>Actinomycetes</taxon>
        <taxon>Streptosporangiales</taxon>
        <taxon>Streptosporangiaceae</taxon>
        <taxon>Planomonospora</taxon>
    </lineage>
</organism>
<dbReference type="Proteomes" id="UP000627984">
    <property type="component" value="Unassembled WGS sequence"/>
</dbReference>
<evidence type="ECO:0000313" key="4">
    <source>
        <dbReference type="Proteomes" id="UP000627984"/>
    </source>
</evidence>
<protein>
    <recommendedName>
        <fullName evidence="2">Histidine kinase/HSP90-like ATPase domain-containing protein</fullName>
    </recommendedName>
</protein>
<evidence type="ECO:0000313" key="3">
    <source>
        <dbReference type="EMBL" id="GGK61872.1"/>
    </source>
</evidence>
<reference evidence="3" key="2">
    <citation type="submission" date="2022-09" db="EMBL/GenBank/DDBJ databases">
        <authorList>
            <person name="Sun Q."/>
            <person name="Ohkuma M."/>
        </authorList>
    </citation>
    <scope>NUCLEOTIDE SEQUENCE</scope>
    <source>
        <strain evidence="3">JCM 3093</strain>
    </source>
</reference>
<name>A0AA37BF37_9ACTN</name>
<dbReference type="Pfam" id="PF13581">
    <property type="entry name" value="HATPase_c_2"/>
    <property type="match status" value="1"/>
</dbReference>
<dbReference type="SUPFAM" id="SSF55874">
    <property type="entry name" value="ATPase domain of HSP90 chaperone/DNA topoisomerase II/histidine kinase"/>
    <property type="match status" value="1"/>
</dbReference>
<proteinExistence type="predicted"/>
<dbReference type="InterPro" id="IPR036890">
    <property type="entry name" value="HATPase_C_sf"/>
</dbReference>
<evidence type="ECO:0000259" key="2">
    <source>
        <dbReference type="Pfam" id="PF13581"/>
    </source>
</evidence>
<keyword evidence="1" id="KW-0723">Serine/threonine-protein kinase</keyword>
<dbReference type="InterPro" id="IPR003594">
    <property type="entry name" value="HATPase_dom"/>
</dbReference>
<dbReference type="GO" id="GO:0004674">
    <property type="term" value="F:protein serine/threonine kinase activity"/>
    <property type="evidence" value="ECO:0007669"/>
    <property type="project" value="UniProtKB-KW"/>
</dbReference>
<dbReference type="PANTHER" id="PTHR35526">
    <property type="entry name" value="ANTI-SIGMA-F FACTOR RSBW-RELATED"/>
    <property type="match status" value="1"/>
</dbReference>
<dbReference type="AlphaFoldDB" id="A0AA37BF37"/>
<dbReference type="Gene3D" id="3.30.565.10">
    <property type="entry name" value="Histidine kinase-like ATPase, C-terminal domain"/>
    <property type="match status" value="1"/>
</dbReference>
<dbReference type="EMBL" id="BMQD01000005">
    <property type="protein sequence ID" value="GGK61872.1"/>
    <property type="molecule type" value="Genomic_DNA"/>
</dbReference>
<keyword evidence="1" id="KW-0418">Kinase</keyword>
<sequence length="139" mass="15014">MSGWRLSRHFLGSTASVREARRFVTAFLNGWPIVEAAELIVSELATNAIRHSASGRFGGRFLVTIHVGRDRLWLAVLDEGGPRTPEVLPDGQEDEGGRGLLLVSTLADSWGVDGDEQGRTVWALLSTEPAAAMQAASCR</sequence>
<comment type="caution">
    <text evidence="3">The sequence shown here is derived from an EMBL/GenBank/DDBJ whole genome shotgun (WGS) entry which is preliminary data.</text>
</comment>
<accession>A0AA37BF37</accession>
<dbReference type="CDD" id="cd16936">
    <property type="entry name" value="HATPase_RsbW-like"/>
    <property type="match status" value="1"/>
</dbReference>